<feature type="compositionally biased region" description="Basic and acidic residues" evidence="2">
    <location>
        <begin position="345"/>
        <end position="354"/>
    </location>
</feature>
<evidence type="ECO:0000256" key="1">
    <source>
        <dbReference type="ARBA" id="ARBA00022583"/>
    </source>
</evidence>
<dbReference type="GO" id="GO:0030139">
    <property type="term" value="C:endocytic vesicle"/>
    <property type="evidence" value="ECO:0007669"/>
    <property type="project" value="TreeGrafter"/>
</dbReference>
<dbReference type="EMBL" id="LK052952">
    <property type="protein sequence ID" value="CDR48306.1"/>
    <property type="molecule type" value="Genomic_DNA"/>
</dbReference>
<reference evidence="5" key="1">
    <citation type="journal article" date="2014" name="Genome Announc.">
        <title>Draft genome sequence of Rhodosporidium toruloides CECT1137, an oleaginous yeast of biotechnological interest.</title>
        <authorList>
            <person name="Morin N."/>
            <person name="Calcas X."/>
            <person name="Devillers H."/>
            <person name="Durrens P."/>
            <person name="Sherman D.J."/>
            <person name="Nicaud J.-M."/>
            <person name="Neuveglise C."/>
        </authorList>
    </citation>
    <scope>NUCLEOTIDE SEQUENCE</scope>
    <source>
        <strain evidence="5">CECT1137</strain>
    </source>
</reference>
<feature type="domain" description="FCH" evidence="3">
    <location>
        <begin position="22"/>
        <end position="77"/>
    </location>
</feature>
<accession>A0A061BE95</accession>
<dbReference type="InterPro" id="IPR001060">
    <property type="entry name" value="FCH_dom"/>
</dbReference>
<dbReference type="PANTHER" id="PTHR23065:SF54">
    <property type="entry name" value="SUPPRESSOR OF YEAST PROFILIN DELETION"/>
    <property type="match status" value="1"/>
</dbReference>
<organism evidence="5">
    <name type="scientific">Rhodotorula toruloides</name>
    <name type="common">Yeast</name>
    <name type="synonym">Rhodosporidium toruloides</name>
    <dbReference type="NCBI Taxonomy" id="5286"/>
    <lineage>
        <taxon>Eukaryota</taxon>
        <taxon>Fungi</taxon>
        <taxon>Dikarya</taxon>
        <taxon>Basidiomycota</taxon>
        <taxon>Pucciniomycotina</taxon>
        <taxon>Microbotryomycetes</taxon>
        <taxon>Sporidiobolales</taxon>
        <taxon>Sporidiobolaceae</taxon>
        <taxon>Rhodotorula</taxon>
    </lineage>
</organism>
<feature type="region of interest" description="Disordered" evidence="2">
    <location>
        <begin position="574"/>
        <end position="678"/>
    </location>
</feature>
<feature type="compositionally biased region" description="Low complexity" evidence="2">
    <location>
        <begin position="660"/>
        <end position="675"/>
    </location>
</feature>
<dbReference type="AlphaFoldDB" id="A0A061BE95"/>
<dbReference type="OrthoDB" id="1875751at2759"/>
<dbReference type="Gene3D" id="1.20.1270.60">
    <property type="entry name" value="Arfaptin homology (AH) domain/BAR domain"/>
    <property type="match status" value="1"/>
</dbReference>
<feature type="domain" description="Muniscin C-terminal" evidence="4">
    <location>
        <begin position="717"/>
        <end position="977"/>
    </location>
</feature>
<name>A0A061BE95_RHOTO</name>
<dbReference type="GO" id="GO:0032153">
    <property type="term" value="C:cell division site"/>
    <property type="evidence" value="ECO:0007669"/>
    <property type="project" value="TreeGrafter"/>
</dbReference>
<dbReference type="InterPro" id="IPR027267">
    <property type="entry name" value="AH/BAR_dom_sf"/>
</dbReference>
<dbReference type="Pfam" id="PF00611">
    <property type="entry name" value="FCH"/>
    <property type="match status" value="1"/>
</dbReference>
<feature type="compositionally biased region" description="Low complexity" evidence="2">
    <location>
        <begin position="574"/>
        <end position="586"/>
    </location>
</feature>
<proteinExistence type="predicted"/>
<dbReference type="Pfam" id="PF10291">
    <property type="entry name" value="muHD"/>
    <property type="match status" value="1"/>
</dbReference>
<dbReference type="GO" id="GO:0005886">
    <property type="term" value="C:plasma membrane"/>
    <property type="evidence" value="ECO:0007669"/>
    <property type="project" value="TreeGrafter"/>
</dbReference>
<dbReference type="GO" id="GO:0006897">
    <property type="term" value="P:endocytosis"/>
    <property type="evidence" value="ECO:0007669"/>
    <property type="project" value="UniProtKB-KW"/>
</dbReference>
<feature type="region of interest" description="Disordered" evidence="2">
    <location>
        <begin position="309"/>
        <end position="544"/>
    </location>
</feature>
<evidence type="ECO:0000259" key="4">
    <source>
        <dbReference type="Pfam" id="PF10291"/>
    </source>
</evidence>
<dbReference type="SUPFAM" id="SSF103657">
    <property type="entry name" value="BAR/IMD domain-like"/>
    <property type="match status" value="1"/>
</dbReference>
<sequence>MSANPSLYADAFSQSRSPSSTFHAVDQRLSLSRALTSDLASYFHERILLEDAYIKSLNKLSQRLKGAGKETVFREIEALGVGDSALEKQLGGGWSGVKKQLEGEVVEQARVHDVWRNKLEKEVAGPLRSSLGKTEWTRWNQAEGQLASSVKEYESLVDKVQKAQAKSTKSGKSASSKQLQSQSALSSLGSSLTSSLPSFLNQSQALDLSHQAFLKECLVKCGTIASDLGRERMEMGERLLVRVLGVDESAEAEEWALREGMKLGGGAAGGPGRNGLAPVGEFGETASVNSGAGGGFGSAAGGSCLDRDDAASTVSGATGVERSRTMSRPGNAPPPAAPLTLPTTDDSRSTKESKSGLGGKLSSFLGGSKARDRSSSIPNSAKYASFSTPSDAPPVPRPEMGERRETDASGSSDLLGGGPSGGGMPPPLEPQRTGSGQQQEKRKSLMPGGSLFRRPSRAGTQLSDFDERAGASSSPQYASAMSAEPVETPGTARVDEEGYSMPPEGYDRAIGEPRSGTGRSLLDDDDEPLGESYGTSIPKVSIAPSLPSSHIVTQESDAQRLAALESVKNALGAPPAAAAGAGLGRRATARGRRGEGGARNTVYGGSGSSGGLATPPAAERQDSTISEDDVPLATVVQQKHRREAPPPPVNRAAAHTPNDSSATLLPSLPTSPASSGFIPPSPAPVAGRAMSVMSGTSSMGPAAAHGRPDPFAGVTSPGLRASIVETVNVLLKNGEVTRVLVTGEVGLSYRPSSSLPGGQLKLRLTGLDGLEKTAPNPSLLSTAGAGEFAVSPSLAAHNGTTVTAFKYQVSLSPTSSSALVPLHVKPTWRCEPGLARAIVTYSANASSTLFSASSSSSPFGEDDNSTTSARLEDVKLDLVLASGSATSFQAKPPSGTLTNSNRTLSFSLGSVDAANGGEQKILASIQTEGAAAAQPGPISVSWVVRGRTVGNVGVEVVEGGEAIEEVRRETVSGKYLAA</sequence>
<dbReference type="PANTHER" id="PTHR23065">
    <property type="entry name" value="PROLINE-SERINE-THREONINE PHOSPHATASE INTERACTING PROTEIN 1"/>
    <property type="match status" value="1"/>
</dbReference>
<keyword evidence="1" id="KW-0254">Endocytosis</keyword>
<evidence type="ECO:0000256" key="2">
    <source>
        <dbReference type="SAM" id="MobiDB-lite"/>
    </source>
</evidence>
<gene>
    <name evidence="5" type="ORF">RHTO0S_17e00848g</name>
</gene>
<evidence type="ECO:0000259" key="3">
    <source>
        <dbReference type="Pfam" id="PF00611"/>
    </source>
</evidence>
<protein>
    <submittedName>
        <fullName evidence="5">RHTO0S17e00848g1_1</fullName>
    </submittedName>
</protein>
<dbReference type="InterPro" id="IPR018808">
    <property type="entry name" value="Muniscin_C"/>
</dbReference>
<evidence type="ECO:0000313" key="5">
    <source>
        <dbReference type="EMBL" id="CDR48306.1"/>
    </source>
</evidence>
<dbReference type="GO" id="GO:0032185">
    <property type="term" value="P:septin cytoskeleton organization"/>
    <property type="evidence" value="ECO:0007669"/>
    <property type="project" value="TreeGrafter"/>
</dbReference>